<name>A0A540R8Y5_9CORY</name>
<accession>A0A540R8Y5</accession>
<dbReference type="GO" id="GO:0097367">
    <property type="term" value="F:carbohydrate derivative binding"/>
    <property type="evidence" value="ECO:0007669"/>
    <property type="project" value="InterPro"/>
</dbReference>
<protein>
    <submittedName>
        <fullName evidence="2">Exopolyphosphatase</fullName>
    </submittedName>
</protein>
<dbReference type="STRING" id="1686286.GCA_900092335_00908"/>
<gene>
    <name evidence="2" type="ORF">EJK80_03510</name>
</gene>
<dbReference type="AlphaFoldDB" id="A0A540R8Y5"/>
<comment type="caution">
    <text evidence="2">The sequence shown here is derived from an EMBL/GenBank/DDBJ whole genome shotgun (WGS) entry which is preliminary data.</text>
</comment>
<sequence>MNTSNWEDRPELGGDGSHEAAEPGYWSGSSDYDPETVRFFDVAHEGAQVRVLSGATSALESLLFGATPRAVVLLPTDAVARACAQCVADQQTGVPVVVTQQLPAFVGALDTVVVLGERGSCGWASQALLTAARRGAQTVYLGPARGPLAEDARDAEGTLIIEALPTAEGTSPARYIAGLEAIFHAFHQPATVTTEYLVGLADELDQELETLSPERDAAVNPARALRNAVEGTHVIHTGGAVAQVAAALWAAGGLGGTYVEPELVPAVLERRAAESTGQGADRADPFYDPFLDGPPMVLSKVLIWDGAPESPQGLAGAPSQDYPMASVEEPDSAEYSGSSASTTPPTYIAVTASTAAAHPLQLLVRALAATAFHASEH</sequence>
<feature type="compositionally biased region" description="Basic and acidic residues" evidence="1">
    <location>
        <begin position="1"/>
        <end position="21"/>
    </location>
</feature>
<proteinExistence type="predicted"/>
<evidence type="ECO:0000313" key="3">
    <source>
        <dbReference type="Proteomes" id="UP000318080"/>
    </source>
</evidence>
<dbReference type="SUPFAM" id="SSF53697">
    <property type="entry name" value="SIS domain"/>
    <property type="match status" value="1"/>
</dbReference>
<dbReference type="EMBL" id="VHIR01000003">
    <property type="protein sequence ID" value="TQE44209.1"/>
    <property type="molecule type" value="Genomic_DNA"/>
</dbReference>
<feature type="region of interest" description="Disordered" evidence="1">
    <location>
        <begin position="1"/>
        <end position="29"/>
    </location>
</feature>
<evidence type="ECO:0000313" key="2">
    <source>
        <dbReference type="EMBL" id="TQE44209.1"/>
    </source>
</evidence>
<dbReference type="Proteomes" id="UP000318080">
    <property type="component" value="Unassembled WGS sequence"/>
</dbReference>
<reference evidence="2 3" key="1">
    <citation type="submission" date="2019-06" db="EMBL/GenBank/DDBJ databases">
        <title>Draft genome of C. phoceense Strain 272.</title>
        <authorList>
            <person name="Pacheco L.G.C."/>
            <person name="Barberis C.M."/>
            <person name="Almuzara M.N."/>
            <person name="Traglia G.M."/>
            <person name="Santos C.S."/>
            <person name="Rocha D.J.P.G."/>
            <person name="Aguiar E.R.G.R."/>
            <person name="Vay C.A."/>
        </authorList>
    </citation>
    <scope>NUCLEOTIDE SEQUENCE [LARGE SCALE GENOMIC DNA]</scope>
    <source>
        <strain evidence="2 3">272</strain>
    </source>
</reference>
<feature type="region of interest" description="Disordered" evidence="1">
    <location>
        <begin position="311"/>
        <end position="341"/>
    </location>
</feature>
<evidence type="ECO:0000256" key="1">
    <source>
        <dbReference type="SAM" id="MobiDB-lite"/>
    </source>
</evidence>
<dbReference type="GO" id="GO:1901135">
    <property type="term" value="P:carbohydrate derivative metabolic process"/>
    <property type="evidence" value="ECO:0007669"/>
    <property type="project" value="InterPro"/>
</dbReference>
<organism evidence="2 3">
    <name type="scientific">Corynebacterium phoceense</name>
    <dbReference type="NCBI Taxonomy" id="1686286"/>
    <lineage>
        <taxon>Bacteria</taxon>
        <taxon>Bacillati</taxon>
        <taxon>Actinomycetota</taxon>
        <taxon>Actinomycetes</taxon>
        <taxon>Mycobacteriales</taxon>
        <taxon>Corynebacteriaceae</taxon>
        <taxon>Corynebacterium</taxon>
    </lineage>
</organism>
<dbReference type="RefSeq" id="WP_141628630.1">
    <property type="nucleotide sequence ID" value="NZ_VHIR01000003.1"/>
</dbReference>
<keyword evidence="3" id="KW-1185">Reference proteome</keyword>
<dbReference type="InterPro" id="IPR046348">
    <property type="entry name" value="SIS_dom_sf"/>
</dbReference>